<dbReference type="EMBL" id="CYKH01000354">
    <property type="protein sequence ID" value="CUI13269.1"/>
    <property type="molecule type" value="Genomic_DNA"/>
</dbReference>
<keyword evidence="2" id="KW-1185">Reference proteome</keyword>
<organism evidence="1 2">
    <name type="scientific">Bodo saltans</name>
    <name type="common">Flagellated protozoan</name>
    <dbReference type="NCBI Taxonomy" id="75058"/>
    <lineage>
        <taxon>Eukaryota</taxon>
        <taxon>Discoba</taxon>
        <taxon>Euglenozoa</taxon>
        <taxon>Kinetoplastea</taxon>
        <taxon>Metakinetoplastina</taxon>
        <taxon>Eubodonida</taxon>
        <taxon>Bodonidae</taxon>
        <taxon>Bodo</taxon>
    </lineage>
</organism>
<dbReference type="AlphaFoldDB" id="A0A0S4KMD6"/>
<evidence type="ECO:0000313" key="1">
    <source>
        <dbReference type="EMBL" id="CUI13269.1"/>
    </source>
</evidence>
<accession>A0A0S4KMD6</accession>
<gene>
    <name evidence="1" type="ORF">BSAL_63590</name>
</gene>
<dbReference type="OrthoDB" id="413579at2759"/>
<proteinExistence type="predicted"/>
<reference evidence="2" key="1">
    <citation type="submission" date="2015-09" db="EMBL/GenBank/DDBJ databases">
        <authorList>
            <consortium name="Pathogen Informatics"/>
        </authorList>
    </citation>
    <scope>NUCLEOTIDE SEQUENCE [LARGE SCALE GENOMIC DNA]</scope>
    <source>
        <strain evidence="2">Lake Konstanz</strain>
    </source>
</reference>
<protein>
    <submittedName>
        <fullName evidence="1">Uncharacterized protein</fullName>
    </submittedName>
</protein>
<name>A0A0S4KMD6_BODSA</name>
<dbReference type="VEuPathDB" id="TriTrypDB:BSAL_63590"/>
<sequence length="182" mass="21349">DVAPRNELLLDSLTRDADAHRVVAEYLPPRHSTKTPNPEMHVVMLGDSVMRYQYLDLIYRLHTCAYNSNETNTSKRPGNQSPHECPQPPHKLLFNNRTQIKQQGRKQLSSKPIWIRDYMTFFRYGVSLFNGSMSCDCSRLGLDNSIETRSYRHPTRMLRVSYIQLFGERNLLTRARLRTYRC</sequence>
<dbReference type="Proteomes" id="UP000051952">
    <property type="component" value="Unassembled WGS sequence"/>
</dbReference>
<evidence type="ECO:0000313" key="2">
    <source>
        <dbReference type="Proteomes" id="UP000051952"/>
    </source>
</evidence>
<feature type="non-terminal residue" evidence="1">
    <location>
        <position position="1"/>
    </location>
</feature>